<feature type="compositionally biased region" description="Basic and acidic residues" evidence="3">
    <location>
        <begin position="470"/>
        <end position="486"/>
    </location>
</feature>
<dbReference type="SMART" id="SM00753">
    <property type="entry name" value="PAM"/>
    <property type="match status" value="1"/>
</dbReference>
<accession>A0AAD5VDM4</accession>
<evidence type="ECO:0000313" key="5">
    <source>
        <dbReference type="EMBL" id="KAJ3491291.1"/>
    </source>
</evidence>
<dbReference type="InterPro" id="IPR036390">
    <property type="entry name" value="WH_DNA-bd_sf"/>
</dbReference>
<dbReference type="Proteomes" id="UP001212997">
    <property type="component" value="Unassembled WGS sequence"/>
</dbReference>
<feature type="compositionally biased region" description="Acidic residues" evidence="3">
    <location>
        <begin position="487"/>
        <end position="502"/>
    </location>
</feature>
<evidence type="ECO:0000259" key="4">
    <source>
        <dbReference type="PROSITE" id="PS50250"/>
    </source>
</evidence>
<feature type="region of interest" description="Disordered" evidence="3">
    <location>
        <begin position="1"/>
        <end position="36"/>
    </location>
</feature>
<dbReference type="SMART" id="SM00088">
    <property type="entry name" value="PINT"/>
    <property type="match status" value="1"/>
</dbReference>
<dbReference type="PANTHER" id="PTHR10758">
    <property type="entry name" value="26S PROTEASOME NON-ATPASE REGULATORY SUBUNIT 3/COP9 SIGNALOSOME COMPLEX SUBUNIT 3"/>
    <property type="match status" value="1"/>
</dbReference>
<proteinExistence type="inferred from homology"/>
<dbReference type="InterPro" id="IPR011990">
    <property type="entry name" value="TPR-like_helical_dom_sf"/>
</dbReference>
<dbReference type="AlphaFoldDB" id="A0AAD5VDM4"/>
<evidence type="ECO:0000313" key="6">
    <source>
        <dbReference type="Proteomes" id="UP001212997"/>
    </source>
</evidence>
<dbReference type="InterPro" id="IPR000717">
    <property type="entry name" value="PCI_dom"/>
</dbReference>
<dbReference type="Pfam" id="PF08375">
    <property type="entry name" value="Rpn3_C"/>
    <property type="match status" value="1"/>
</dbReference>
<keyword evidence="2" id="KW-0647">Proteasome</keyword>
<feature type="domain" description="PCI" evidence="4">
    <location>
        <begin position="249"/>
        <end position="429"/>
    </location>
</feature>
<evidence type="ECO:0000256" key="3">
    <source>
        <dbReference type="SAM" id="MobiDB-lite"/>
    </source>
</evidence>
<dbReference type="Gene3D" id="1.25.40.10">
    <property type="entry name" value="Tetratricopeptide repeat domain"/>
    <property type="match status" value="1"/>
</dbReference>
<keyword evidence="6" id="KW-1185">Reference proteome</keyword>
<dbReference type="Gene3D" id="1.25.40.570">
    <property type="match status" value="1"/>
</dbReference>
<dbReference type="InterPro" id="IPR057985">
    <property type="entry name" value="TPR_PSMD3_N"/>
</dbReference>
<dbReference type="PANTHER" id="PTHR10758:SF2">
    <property type="entry name" value="26S PROTEASOME NON-ATPASE REGULATORY SUBUNIT 3"/>
    <property type="match status" value="1"/>
</dbReference>
<dbReference type="GO" id="GO:0006511">
    <property type="term" value="P:ubiquitin-dependent protein catabolic process"/>
    <property type="evidence" value="ECO:0007669"/>
    <property type="project" value="TreeGrafter"/>
</dbReference>
<dbReference type="Pfam" id="PF01399">
    <property type="entry name" value="PCI"/>
    <property type="match status" value="1"/>
</dbReference>
<dbReference type="GO" id="GO:0042176">
    <property type="term" value="P:regulation of protein catabolic process"/>
    <property type="evidence" value="ECO:0007669"/>
    <property type="project" value="InterPro"/>
</dbReference>
<dbReference type="PROSITE" id="PS50250">
    <property type="entry name" value="PCI"/>
    <property type="match status" value="1"/>
</dbReference>
<evidence type="ECO:0000256" key="2">
    <source>
        <dbReference type="ARBA" id="ARBA00022942"/>
    </source>
</evidence>
<dbReference type="GO" id="GO:0030234">
    <property type="term" value="F:enzyme regulator activity"/>
    <property type="evidence" value="ECO:0007669"/>
    <property type="project" value="InterPro"/>
</dbReference>
<dbReference type="EMBL" id="JANAWD010000014">
    <property type="protein sequence ID" value="KAJ3491291.1"/>
    <property type="molecule type" value="Genomic_DNA"/>
</dbReference>
<dbReference type="InterPro" id="IPR013586">
    <property type="entry name" value="PSMD3_C"/>
</dbReference>
<dbReference type="GO" id="GO:0008541">
    <property type="term" value="C:proteasome regulatory particle, lid subcomplex"/>
    <property type="evidence" value="ECO:0007669"/>
    <property type="project" value="TreeGrafter"/>
</dbReference>
<dbReference type="InterPro" id="IPR050756">
    <property type="entry name" value="CSN3"/>
</dbReference>
<organism evidence="5 6">
    <name type="scientific">Meripilus lineatus</name>
    <dbReference type="NCBI Taxonomy" id="2056292"/>
    <lineage>
        <taxon>Eukaryota</taxon>
        <taxon>Fungi</taxon>
        <taxon>Dikarya</taxon>
        <taxon>Basidiomycota</taxon>
        <taxon>Agaricomycotina</taxon>
        <taxon>Agaricomycetes</taxon>
        <taxon>Polyporales</taxon>
        <taxon>Meripilaceae</taxon>
        <taxon>Meripilus</taxon>
    </lineage>
</organism>
<comment type="caution">
    <text evidence="5">The sequence shown here is derived from an EMBL/GenBank/DDBJ whole genome shotgun (WGS) entry which is preliminary data.</text>
</comment>
<feature type="region of interest" description="Disordered" evidence="3">
    <location>
        <begin position="470"/>
        <end position="502"/>
    </location>
</feature>
<protein>
    <recommendedName>
        <fullName evidence="4">PCI domain-containing protein</fullName>
    </recommendedName>
</protein>
<evidence type="ECO:0000256" key="1">
    <source>
        <dbReference type="ARBA" id="ARBA00007912"/>
    </source>
</evidence>
<comment type="similarity">
    <text evidence="1">Belongs to the proteasome subunit S3 family.</text>
</comment>
<reference evidence="5" key="1">
    <citation type="submission" date="2022-07" db="EMBL/GenBank/DDBJ databases">
        <title>Genome Sequence of Physisporinus lineatus.</title>
        <authorList>
            <person name="Buettner E."/>
        </authorList>
    </citation>
    <scope>NUCLEOTIDE SEQUENCE</scope>
    <source>
        <strain evidence="5">VT162</strain>
    </source>
</reference>
<feature type="compositionally biased region" description="Basic and acidic residues" evidence="3">
    <location>
        <begin position="1"/>
        <end position="15"/>
    </location>
</feature>
<dbReference type="Pfam" id="PF25573">
    <property type="entry name" value="TPR_PSMD3_N"/>
    <property type="match status" value="1"/>
</dbReference>
<sequence>MADVEMKQTKETTDTREEDELKDESKKAPPSPTSEIKSNIALIERAVSTLEPRFTLRVLRSLNTLRKKLDDQVLQDAIEDVYPSDSPIKNDLLTWLPPTLGGDHSMDIDVASASKPSTSEPVPEAGVYLRLLLIHHLTSSPATQKKAIELSLDTIEEIQTLNRRSMDPIAAKVWYAVERAYELGAELADARPLFLAAQRTASLRHDDETQASLINRLLRSYLHYNLYDQADKLVSKTTFPTSAGNPQYARYHYFLGRIKAVQLNYSAAHTNLQQAIRRAPPATLAPGFYQAVHKLSVVVELLMGDIPDRSLFRHPVLEKALGGYFEIVKAVRAGSLSQFQSALSKHASQFETDKTYTLIVRLRQNVIKTGIRRLSLSYSRISLRDICVKLHLDTEEDAEYIVGKAIRDGVIEGRIVHEKGWLECAGQKSGYGPEVSDVFSRRIAYCLELHNQSVKAMRYPLNAHRKELAAAEGAREREKELAKEIQEGGDLDDDEPGLGDGF</sequence>
<gene>
    <name evidence="5" type="ORF">NLI96_g797</name>
</gene>
<dbReference type="SUPFAM" id="SSF46785">
    <property type="entry name" value="Winged helix' DNA-binding domain"/>
    <property type="match status" value="1"/>
</dbReference>
<name>A0AAD5VDM4_9APHY</name>